<feature type="compositionally biased region" description="Acidic residues" evidence="5">
    <location>
        <begin position="322"/>
        <end position="340"/>
    </location>
</feature>
<evidence type="ECO:0000256" key="3">
    <source>
        <dbReference type="ARBA" id="ARBA00022741"/>
    </source>
</evidence>
<evidence type="ECO:0000256" key="5">
    <source>
        <dbReference type="SAM" id="MobiDB-lite"/>
    </source>
</evidence>
<dbReference type="GO" id="GO:0005524">
    <property type="term" value="F:ATP binding"/>
    <property type="evidence" value="ECO:0007669"/>
    <property type="project" value="UniProtKB-KW"/>
</dbReference>
<name>A0A917IGQ8_9MICO</name>
<dbReference type="EMBL" id="BMJY01000015">
    <property type="protein sequence ID" value="GGH48637.1"/>
    <property type="molecule type" value="Genomic_DNA"/>
</dbReference>
<dbReference type="Pfam" id="PF00005">
    <property type="entry name" value="ABC_tran"/>
    <property type="match status" value="1"/>
</dbReference>
<keyword evidence="4" id="KW-0067">ATP-binding</keyword>
<dbReference type="InterPro" id="IPR017871">
    <property type="entry name" value="ABC_transporter-like_CS"/>
</dbReference>
<dbReference type="PROSITE" id="PS50893">
    <property type="entry name" value="ABC_TRANSPORTER_2"/>
    <property type="match status" value="1"/>
</dbReference>
<gene>
    <name evidence="7" type="ORF">GCM10010921_26240</name>
</gene>
<feature type="compositionally biased region" description="Low complexity" evidence="5">
    <location>
        <begin position="341"/>
        <end position="354"/>
    </location>
</feature>
<feature type="region of interest" description="Disordered" evidence="5">
    <location>
        <begin position="402"/>
        <end position="602"/>
    </location>
</feature>
<dbReference type="GO" id="GO:0016887">
    <property type="term" value="F:ATP hydrolysis activity"/>
    <property type="evidence" value="ECO:0007669"/>
    <property type="project" value="InterPro"/>
</dbReference>
<evidence type="ECO:0000256" key="2">
    <source>
        <dbReference type="ARBA" id="ARBA00022448"/>
    </source>
</evidence>
<accession>A0A917IGQ8</accession>
<dbReference type="PANTHER" id="PTHR43335">
    <property type="entry name" value="ABC TRANSPORTER, ATP-BINDING PROTEIN"/>
    <property type="match status" value="1"/>
</dbReference>
<dbReference type="InterPro" id="IPR003439">
    <property type="entry name" value="ABC_transporter-like_ATP-bd"/>
</dbReference>
<sequence>MTDGKVLEFRGVTKIFGDVAAVSDFTARVEPGAVTGFVGPNGAGKTTTLRILLGEIRPTSGTATIGGVPYSGLSRPRSEVGAVLEHPQFRPRRTAAKHLTAVARAAGVSSARVAEVLDVVGLSDVATMRIAGFSLGMRQRLGIAEALLGDPGVLVFDEPANGLDPEGIRWMRLLMRRLADEGRTVLMSSHVLAEVQQVADDVLIISNGRLLFSGGIEQLASHEGTVVAVDSPDRAGLRDALAAKGLSFELLRSGINVHGATTTEIGVLAAEAGVPLSSLQPRIQSLEDVFLKIVSGEWTGSPGEGAGEGVPAEPEAAKPEAAEPEAAEPEAAEPEADTPAETDAANAGDAGDIASEASADGASPDAETTDDAPETAPAAPVVDAAGAPVAAVDELPFVATTVDAEVATDDVRSTEVADDDPTGDSSGSTEDAPAHAAELGGPTPEIERAVAAGEAELIAASLPGEQPTPGWLPRRDEDDIPHPAAEDADDPDALETADSVIELPSGPEEDTGGEQDGPRPEPSFDALLHGSSPATGAEDGDRPSGPFAAALGEAAQAETRDALESVTVTETDAPRADDPHPDSPRHDEQERGDDDPDGHPKG</sequence>
<dbReference type="InterPro" id="IPR003593">
    <property type="entry name" value="AAA+_ATPase"/>
</dbReference>
<feature type="compositionally biased region" description="Low complexity" evidence="5">
    <location>
        <begin position="449"/>
        <end position="460"/>
    </location>
</feature>
<evidence type="ECO:0000313" key="7">
    <source>
        <dbReference type="EMBL" id="GGH48637.1"/>
    </source>
</evidence>
<evidence type="ECO:0000256" key="4">
    <source>
        <dbReference type="ARBA" id="ARBA00022840"/>
    </source>
</evidence>
<dbReference type="RefSeq" id="WP_229663262.1">
    <property type="nucleotide sequence ID" value="NZ_BMJY01000015.1"/>
</dbReference>
<keyword evidence="2" id="KW-0813">Transport</keyword>
<feature type="compositionally biased region" description="Basic and acidic residues" evidence="5">
    <location>
        <begin position="572"/>
        <end position="589"/>
    </location>
</feature>
<dbReference type="Gene3D" id="3.40.50.300">
    <property type="entry name" value="P-loop containing nucleotide triphosphate hydrolases"/>
    <property type="match status" value="1"/>
</dbReference>
<dbReference type="PROSITE" id="PS00211">
    <property type="entry name" value="ABC_TRANSPORTER_1"/>
    <property type="match status" value="1"/>
</dbReference>
<feature type="domain" description="ABC transporter" evidence="6">
    <location>
        <begin position="7"/>
        <end position="232"/>
    </location>
</feature>
<protein>
    <recommendedName>
        <fullName evidence="6">ABC transporter domain-containing protein</fullName>
    </recommendedName>
</protein>
<organism evidence="7 8">
    <name type="scientific">Microbacterium album</name>
    <dbReference type="NCBI Taxonomy" id="2053191"/>
    <lineage>
        <taxon>Bacteria</taxon>
        <taxon>Bacillati</taxon>
        <taxon>Actinomycetota</taxon>
        <taxon>Actinomycetes</taxon>
        <taxon>Micrococcales</taxon>
        <taxon>Microbacteriaceae</taxon>
        <taxon>Microbacterium</taxon>
    </lineage>
</organism>
<comment type="similarity">
    <text evidence="1">Belongs to the ABC transporter superfamily.</text>
</comment>
<evidence type="ECO:0000313" key="8">
    <source>
        <dbReference type="Proteomes" id="UP000657592"/>
    </source>
</evidence>
<proteinExistence type="inferred from homology"/>
<dbReference type="AlphaFoldDB" id="A0A917IGQ8"/>
<dbReference type="PANTHER" id="PTHR43335:SF4">
    <property type="entry name" value="ABC TRANSPORTER, ATP-BINDING PROTEIN"/>
    <property type="match status" value="1"/>
</dbReference>
<dbReference type="SUPFAM" id="SSF52540">
    <property type="entry name" value="P-loop containing nucleoside triphosphate hydrolases"/>
    <property type="match status" value="1"/>
</dbReference>
<dbReference type="InterPro" id="IPR027417">
    <property type="entry name" value="P-loop_NTPase"/>
</dbReference>
<comment type="caution">
    <text evidence="7">The sequence shown here is derived from an EMBL/GenBank/DDBJ whole genome shotgun (WGS) entry which is preliminary data.</text>
</comment>
<feature type="compositionally biased region" description="Basic and acidic residues" evidence="5">
    <location>
        <begin position="473"/>
        <end position="485"/>
    </location>
</feature>
<evidence type="ECO:0000256" key="1">
    <source>
        <dbReference type="ARBA" id="ARBA00005417"/>
    </source>
</evidence>
<keyword evidence="8" id="KW-1185">Reference proteome</keyword>
<feature type="compositionally biased region" description="Low complexity" evidence="5">
    <location>
        <begin position="548"/>
        <end position="557"/>
    </location>
</feature>
<reference evidence="7" key="1">
    <citation type="journal article" date="2014" name="Int. J. Syst. Evol. Microbiol.">
        <title>Complete genome sequence of Corynebacterium casei LMG S-19264T (=DSM 44701T), isolated from a smear-ripened cheese.</title>
        <authorList>
            <consortium name="US DOE Joint Genome Institute (JGI-PGF)"/>
            <person name="Walter F."/>
            <person name="Albersmeier A."/>
            <person name="Kalinowski J."/>
            <person name="Ruckert C."/>
        </authorList>
    </citation>
    <scope>NUCLEOTIDE SEQUENCE</scope>
    <source>
        <strain evidence="7">CGMCC 1.15794</strain>
    </source>
</reference>
<evidence type="ECO:0000259" key="6">
    <source>
        <dbReference type="PROSITE" id="PS50893"/>
    </source>
</evidence>
<keyword evidence="3" id="KW-0547">Nucleotide-binding</keyword>
<feature type="compositionally biased region" description="Acidic residues" evidence="5">
    <location>
        <begin position="486"/>
        <end position="495"/>
    </location>
</feature>
<dbReference type="SMART" id="SM00382">
    <property type="entry name" value="AAA"/>
    <property type="match status" value="1"/>
</dbReference>
<feature type="region of interest" description="Disordered" evidence="5">
    <location>
        <begin position="300"/>
        <end position="382"/>
    </location>
</feature>
<reference evidence="7" key="2">
    <citation type="submission" date="2020-09" db="EMBL/GenBank/DDBJ databases">
        <authorList>
            <person name="Sun Q."/>
            <person name="Zhou Y."/>
        </authorList>
    </citation>
    <scope>NUCLEOTIDE SEQUENCE</scope>
    <source>
        <strain evidence="7">CGMCC 1.15794</strain>
    </source>
</reference>
<dbReference type="Proteomes" id="UP000657592">
    <property type="component" value="Unassembled WGS sequence"/>
</dbReference>